<dbReference type="Ensembl" id="ENSSPAT00000001113.1">
    <property type="protein sequence ID" value="ENSSPAP00000001096.1"/>
    <property type="gene ID" value="ENSSPAG00000000836.1"/>
</dbReference>
<dbReference type="SUPFAM" id="SSF56436">
    <property type="entry name" value="C-type lectin-like"/>
    <property type="match status" value="1"/>
</dbReference>
<dbReference type="GeneTree" id="ENSGT00940000177185"/>
<evidence type="ECO:0000313" key="2">
    <source>
        <dbReference type="Ensembl" id="ENSSPAP00000001096.1"/>
    </source>
</evidence>
<organism evidence="2">
    <name type="scientific">Stegastes partitus</name>
    <name type="common">bicolor damselfish</name>
    <dbReference type="NCBI Taxonomy" id="144197"/>
    <lineage>
        <taxon>Eukaryota</taxon>
        <taxon>Metazoa</taxon>
        <taxon>Chordata</taxon>
        <taxon>Craniata</taxon>
        <taxon>Vertebrata</taxon>
        <taxon>Euteleostomi</taxon>
        <taxon>Actinopterygii</taxon>
        <taxon>Neopterygii</taxon>
        <taxon>Teleostei</taxon>
        <taxon>Neoteleostei</taxon>
        <taxon>Acanthomorphata</taxon>
        <taxon>Ovalentaria</taxon>
        <taxon>Pomacentridae</taxon>
        <taxon>Stegastes</taxon>
    </lineage>
</organism>
<dbReference type="Gene3D" id="3.10.100.10">
    <property type="entry name" value="Mannose-Binding Protein A, subunit A"/>
    <property type="match status" value="1"/>
</dbReference>
<dbReference type="AlphaFoldDB" id="A0A3B4Z1P0"/>
<evidence type="ECO:0000259" key="1">
    <source>
        <dbReference type="PROSITE" id="PS50041"/>
    </source>
</evidence>
<dbReference type="InterPro" id="IPR001304">
    <property type="entry name" value="C-type_lectin-like"/>
</dbReference>
<dbReference type="PANTHER" id="PTHR45784:SF5">
    <property type="entry name" value="C-TYPE LECTIN DOMAIN FAMILY 20 MEMBER A-RELATED"/>
    <property type="match status" value="1"/>
</dbReference>
<dbReference type="SMART" id="SM00034">
    <property type="entry name" value="CLECT"/>
    <property type="match status" value="1"/>
</dbReference>
<proteinExistence type="predicted"/>
<accession>A0A3B4Z1P0</accession>
<reference evidence="2" key="1">
    <citation type="submission" date="2023-09" db="UniProtKB">
        <authorList>
            <consortium name="Ensembl"/>
        </authorList>
    </citation>
    <scope>IDENTIFICATION</scope>
</reference>
<sequence>MNVSTCCRVVFVTHKFWPAHKFSGRRAYVIVQSQFSWSVAQLYCRRHHSDLASIRSQNEKNYIQGILKETGFVNVWIGLYRDPWAFWSDNSTSTFTNWDIGQPNQRHPTQLCVKFNLVSGKWDDSNLNLYSCTA</sequence>
<dbReference type="PANTHER" id="PTHR45784">
    <property type="entry name" value="C-TYPE LECTIN DOMAIN FAMILY 20 MEMBER A-RELATED"/>
    <property type="match status" value="1"/>
</dbReference>
<name>A0A3B4Z1P0_9TELE</name>
<feature type="domain" description="C-type lectin" evidence="1">
    <location>
        <begin position="23"/>
        <end position="126"/>
    </location>
</feature>
<dbReference type="InterPro" id="IPR016187">
    <property type="entry name" value="CTDL_fold"/>
</dbReference>
<dbReference type="Pfam" id="PF00059">
    <property type="entry name" value="Lectin_C"/>
    <property type="match status" value="1"/>
</dbReference>
<dbReference type="STRING" id="144197.ENSSPAP00000001096"/>
<dbReference type="InterPro" id="IPR016186">
    <property type="entry name" value="C-type_lectin-like/link_sf"/>
</dbReference>
<protein>
    <recommendedName>
        <fullName evidence="1">C-type lectin domain-containing protein</fullName>
    </recommendedName>
</protein>
<dbReference type="PROSITE" id="PS50041">
    <property type="entry name" value="C_TYPE_LECTIN_2"/>
    <property type="match status" value="1"/>
</dbReference>